<evidence type="ECO:0000313" key="2">
    <source>
        <dbReference type="EMBL" id="CUQ80342.1"/>
    </source>
</evidence>
<dbReference type="EMBL" id="CZBV01000001">
    <property type="protein sequence ID" value="CUQ80342.1"/>
    <property type="molecule type" value="Genomic_DNA"/>
</dbReference>
<sequence>MSDTTNTTENMEQVTEQEKEMQEAQASGVVNFDDKKKDKEEDGSLNYTHTFKKPREIEGKKYTKLTFYFDNLTGEDIEAVEQELADQNKYALSPEISSAFQCILAAKAAGVASDEIRRLPVGDYMKIKNKARDFLIAAGY</sequence>
<proteinExistence type="predicted"/>
<accession>A0A174Z307</accession>
<protein>
    <recommendedName>
        <fullName evidence="4">Phage tail assembly protein</fullName>
    </recommendedName>
</protein>
<evidence type="ECO:0008006" key="4">
    <source>
        <dbReference type="Google" id="ProtNLM"/>
    </source>
</evidence>
<reference evidence="2 3" key="1">
    <citation type="submission" date="2015-09" db="EMBL/GenBank/DDBJ databases">
        <authorList>
            <consortium name="Pathogen Informatics"/>
        </authorList>
    </citation>
    <scope>NUCLEOTIDE SEQUENCE [LARGE SCALE GENOMIC DNA]</scope>
    <source>
        <strain evidence="2 3">2789STDY5834878</strain>
    </source>
</reference>
<gene>
    <name evidence="2" type="ORF">ERS852492_00462</name>
</gene>
<organism evidence="2 3">
    <name type="scientific">Lachnospira eligens</name>
    <dbReference type="NCBI Taxonomy" id="39485"/>
    <lineage>
        <taxon>Bacteria</taxon>
        <taxon>Bacillati</taxon>
        <taxon>Bacillota</taxon>
        <taxon>Clostridia</taxon>
        <taxon>Lachnospirales</taxon>
        <taxon>Lachnospiraceae</taxon>
        <taxon>Lachnospira</taxon>
    </lineage>
</organism>
<evidence type="ECO:0000256" key="1">
    <source>
        <dbReference type="SAM" id="MobiDB-lite"/>
    </source>
</evidence>
<evidence type="ECO:0000313" key="3">
    <source>
        <dbReference type="Proteomes" id="UP000095780"/>
    </source>
</evidence>
<dbReference type="Pfam" id="PF10109">
    <property type="entry name" value="Phage_TAC_7"/>
    <property type="match status" value="1"/>
</dbReference>
<feature type="region of interest" description="Disordered" evidence="1">
    <location>
        <begin position="1"/>
        <end position="47"/>
    </location>
</feature>
<dbReference type="AlphaFoldDB" id="A0A174Z307"/>
<feature type="compositionally biased region" description="Polar residues" evidence="1">
    <location>
        <begin position="1"/>
        <end position="14"/>
    </location>
</feature>
<feature type="compositionally biased region" description="Basic and acidic residues" evidence="1">
    <location>
        <begin position="32"/>
        <end position="42"/>
    </location>
</feature>
<dbReference type="Proteomes" id="UP000095780">
    <property type="component" value="Unassembled WGS sequence"/>
</dbReference>
<dbReference type="InterPro" id="IPR019289">
    <property type="entry name" value="Phage_tail_E/E"/>
</dbReference>
<dbReference type="RefSeq" id="WP_055285881.1">
    <property type="nucleotide sequence ID" value="NZ_CABIXW010000001.1"/>
</dbReference>
<name>A0A174Z307_9FIRM</name>